<dbReference type="Pfam" id="PF03629">
    <property type="entry name" value="SASA"/>
    <property type="match status" value="1"/>
</dbReference>
<dbReference type="SUPFAM" id="SSF52266">
    <property type="entry name" value="SGNH hydrolase"/>
    <property type="match status" value="1"/>
</dbReference>
<name>A0A022QC20_ERYGU</name>
<dbReference type="InterPro" id="IPR036514">
    <property type="entry name" value="SGNH_hydro_sf"/>
</dbReference>
<dbReference type="InterPro" id="IPR052940">
    <property type="entry name" value="Carb_Esterase_6"/>
</dbReference>
<proteinExistence type="predicted"/>
<dbReference type="InterPro" id="IPR005181">
    <property type="entry name" value="SASA"/>
</dbReference>
<keyword evidence="5" id="KW-1185">Reference proteome</keyword>
<keyword evidence="1" id="KW-0378">Hydrolase</keyword>
<feature type="chain" id="PRO_5001506761" description="Sialate O-acetylesterase domain-containing protein" evidence="2">
    <location>
        <begin position="17"/>
        <end position="276"/>
    </location>
</feature>
<dbReference type="PANTHER" id="PTHR31988">
    <property type="entry name" value="ESTERASE, PUTATIVE (DUF303)-RELATED"/>
    <property type="match status" value="1"/>
</dbReference>
<evidence type="ECO:0000259" key="3">
    <source>
        <dbReference type="Pfam" id="PF03629"/>
    </source>
</evidence>
<evidence type="ECO:0000256" key="2">
    <source>
        <dbReference type="SAM" id="SignalP"/>
    </source>
</evidence>
<organism evidence="4 5">
    <name type="scientific">Erythranthe guttata</name>
    <name type="common">Yellow monkey flower</name>
    <name type="synonym">Mimulus guttatus</name>
    <dbReference type="NCBI Taxonomy" id="4155"/>
    <lineage>
        <taxon>Eukaryota</taxon>
        <taxon>Viridiplantae</taxon>
        <taxon>Streptophyta</taxon>
        <taxon>Embryophyta</taxon>
        <taxon>Tracheophyta</taxon>
        <taxon>Spermatophyta</taxon>
        <taxon>Magnoliopsida</taxon>
        <taxon>eudicotyledons</taxon>
        <taxon>Gunneridae</taxon>
        <taxon>Pentapetalae</taxon>
        <taxon>asterids</taxon>
        <taxon>lamiids</taxon>
        <taxon>Lamiales</taxon>
        <taxon>Phrymaceae</taxon>
        <taxon>Erythranthe</taxon>
    </lineage>
</organism>
<evidence type="ECO:0000313" key="5">
    <source>
        <dbReference type="Proteomes" id="UP000030748"/>
    </source>
</evidence>
<protein>
    <recommendedName>
        <fullName evidence="3">Sialate O-acetylesterase domain-containing protein</fullName>
    </recommendedName>
</protein>
<dbReference type="OrthoDB" id="1487282at2759"/>
<dbReference type="eggNOG" id="ENOG502QTGX">
    <property type="taxonomic scope" value="Eukaryota"/>
</dbReference>
<dbReference type="GO" id="GO:0052689">
    <property type="term" value="F:carboxylic ester hydrolase activity"/>
    <property type="evidence" value="ECO:0000318"/>
    <property type="project" value="GO_Central"/>
</dbReference>
<keyword evidence="2" id="KW-0732">Signal</keyword>
<feature type="signal peptide" evidence="2">
    <location>
        <begin position="1"/>
        <end position="16"/>
    </location>
</feature>
<evidence type="ECO:0000313" key="4">
    <source>
        <dbReference type="EMBL" id="EYU25476.1"/>
    </source>
</evidence>
<gene>
    <name evidence="4" type="ORF">MIMGU_mgv1a011596mg</name>
</gene>
<feature type="domain" description="Sialate O-acetylesterase" evidence="3">
    <location>
        <begin position="28"/>
        <end position="260"/>
    </location>
</feature>
<dbReference type="KEGG" id="egt:105971385"/>
<evidence type="ECO:0000256" key="1">
    <source>
        <dbReference type="ARBA" id="ARBA00022801"/>
    </source>
</evidence>
<dbReference type="AlphaFoldDB" id="A0A022QC20"/>
<dbReference type="EMBL" id="KI632002">
    <property type="protein sequence ID" value="EYU25476.1"/>
    <property type="molecule type" value="Genomic_DNA"/>
</dbReference>
<dbReference type="GO" id="GO:0019752">
    <property type="term" value="P:carboxylic acid metabolic process"/>
    <property type="evidence" value="ECO:0000318"/>
    <property type="project" value="GO_Central"/>
</dbReference>
<reference evidence="4 5" key="1">
    <citation type="journal article" date="2013" name="Proc. Natl. Acad. Sci. U.S.A.">
        <title>Fine-scale variation in meiotic recombination in Mimulus inferred from population shotgun sequencing.</title>
        <authorList>
            <person name="Hellsten U."/>
            <person name="Wright K.M."/>
            <person name="Jenkins J."/>
            <person name="Shu S."/>
            <person name="Yuan Y."/>
            <person name="Wessler S.R."/>
            <person name="Schmutz J."/>
            <person name="Willis J.H."/>
            <person name="Rokhsar D.S."/>
        </authorList>
    </citation>
    <scope>NUCLEOTIDE SEQUENCE [LARGE SCALE GENOMIC DNA]</scope>
    <source>
        <strain evidence="5">cv. DUN x IM62</strain>
    </source>
</reference>
<dbReference type="OMA" id="PIASDHT"/>
<dbReference type="PhylomeDB" id="A0A022QC20"/>
<sequence>MPSLVWLLLLAHATLALSTDENLSDAYKSIFILAGQSNMAGRAGVIAGKLGGDVPPACTPSPFILRLNPNLTWEEARDPLHEGIDVHKPCGIGPGMPFANSVLERDSSIGVIGLVPCAIGATNLTSWSRGHVNYNRMLMRAQAALSDGRGVIRAILWFQGEGDAVFEQDAMCYKEKLKTFFNDIRSDLQMPELPIIQVALPTRNAGNYTDEIREAQLGLELPNLKCVDAWGLPVIKGDAVHLNTDSQIQVGHMLADAFLQLTTASPPPPPSAESCA</sequence>
<dbReference type="PANTHER" id="PTHR31988:SF15">
    <property type="entry name" value="ESTERASE, PUTATIVE (DUF303)-RELATED"/>
    <property type="match status" value="1"/>
</dbReference>
<accession>A0A022QC20</accession>
<dbReference type="Gene3D" id="3.40.50.1110">
    <property type="entry name" value="SGNH hydrolase"/>
    <property type="match status" value="1"/>
</dbReference>
<dbReference type="Proteomes" id="UP000030748">
    <property type="component" value="Unassembled WGS sequence"/>
</dbReference>